<dbReference type="EMBL" id="CP093343">
    <property type="protein sequence ID" value="WOG84048.1"/>
    <property type="molecule type" value="Genomic_DNA"/>
</dbReference>
<evidence type="ECO:0000313" key="5">
    <source>
        <dbReference type="Proteomes" id="UP000077755"/>
    </source>
</evidence>
<dbReference type="Gene3D" id="1.10.8.10">
    <property type="entry name" value="DNA helicase RuvA subunit, C-terminal domain"/>
    <property type="match status" value="1"/>
</dbReference>
<dbReference type="InterPro" id="IPR038981">
    <property type="entry name" value="CID5/CID6"/>
</dbReference>
<proteinExistence type="predicted"/>
<feature type="region of interest" description="Disordered" evidence="1">
    <location>
        <begin position="152"/>
        <end position="195"/>
    </location>
</feature>
<dbReference type="Proteomes" id="UP000077755">
    <property type="component" value="Chromosome 1"/>
</dbReference>
<gene>
    <name evidence="3" type="ORF">DCAR_003061</name>
    <name evidence="4" type="ORF">DCAR_0103228</name>
</gene>
<dbReference type="PANTHER" id="PTHR37252:SF3">
    <property type="entry name" value="POLYADENYLATE-BINDING PROTEIN-INTERACTING PROTEIN 6"/>
    <property type="match status" value="1"/>
</dbReference>
<accession>A0A166HUG0</accession>
<name>A0A166HUG0_DAUCS</name>
<dbReference type="InterPro" id="IPR003892">
    <property type="entry name" value="CUE"/>
</dbReference>
<evidence type="ECO:0000256" key="1">
    <source>
        <dbReference type="SAM" id="MobiDB-lite"/>
    </source>
</evidence>
<protein>
    <recommendedName>
        <fullName evidence="2">CUE domain-containing protein</fullName>
    </recommendedName>
</protein>
<dbReference type="KEGG" id="dcr:108209927"/>
<organism evidence="3">
    <name type="scientific">Daucus carota subsp. sativus</name>
    <name type="common">Carrot</name>
    <dbReference type="NCBI Taxonomy" id="79200"/>
    <lineage>
        <taxon>Eukaryota</taxon>
        <taxon>Viridiplantae</taxon>
        <taxon>Streptophyta</taxon>
        <taxon>Embryophyta</taxon>
        <taxon>Tracheophyta</taxon>
        <taxon>Spermatophyta</taxon>
        <taxon>Magnoliopsida</taxon>
        <taxon>eudicotyledons</taxon>
        <taxon>Gunneridae</taxon>
        <taxon>Pentapetalae</taxon>
        <taxon>asterids</taxon>
        <taxon>campanulids</taxon>
        <taxon>Apiales</taxon>
        <taxon>Apiaceae</taxon>
        <taxon>Apioideae</taxon>
        <taxon>Scandiceae</taxon>
        <taxon>Daucinae</taxon>
        <taxon>Daucus</taxon>
        <taxon>Daucus sect. Daucus</taxon>
    </lineage>
</organism>
<dbReference type="PROSITE" id="PS51140">
    <property type="entry name" value="CUE"/>
    <property type="match status" value="1"/>
</dbReference>
<evidence type="ECO:0000313" key="4">
    <source>
        <dbReference type="EMBL" id="WOG84048.1"/>
    </source>
</evidence>
<reference evidence="4" key="2">
    <citation type="submission" date="2022-03" db="EMBL/GenBank/DDBJ databases">
        <title>Draft title - Genomic analysis of global carrot germplasm unveils the trajectory of domestication and the origin of high carotenoid orange carrot.</title>
        <authorList>
            <person name="Iorizzo M."/>
            <person name="Ellison S."/>
            <person name="Senalik D."/>
            <person name="Macko-Podgorni A."/>
            <person name="Grzebelus D."/>
            <person name="Bostan H."/>
            <person name="Rolling W."/>
            <person name="Curaba J."/>
            <person name="Simon P."/>
        </authorList>
    </citation>
    <scope>NUCLEOTIDE SEQUENCE</scope>
    <source>
        <tissue evidence="4">Leaf</tissue>
    </source>
</reference>
<evidence type="ECO:0000259" key="2">
    <source>
        <dbReference type="PROSITE" id="PS51140"/>
    </source>
</evidence>
<dbReference type="Gramene" id="KZN10405">
    <property type="protein sequence ID" value="KZN10405"/>
    <property type="gene ID" value="DCAR_003061"/>
</dbReference>
<feature type="domain" description="CUE" evidence="2">
    <location>
        <begin position="103"/>
        <end position="146"/>
    </location>
</feature>
<dbReference type="EMBL" id="LNRQ01000001">
    <property type="protein sequence ID" value="KZN10405.1"/>
    <property type="molecule type" value="Genomic_DNA"/>
</dbReference>
<dbReference type="OMA" id="YLANKCD"/>
<sequence>MKAGTFSLNPYAASYIPLSRRGISNENKGCELTENASKTGDEPFGDGSQPVIKTTHKQCQKTPESYNIQGTVSEDSKLKSQTVHGSSSLYPNEMTEKHKWDDQRDMDLTYLQMTFPGVSDDSLSVVYLANNGDLDATVEMLIQLELYTGDSSENLPDSLDIGDVAESGTSSHKLKNVPKSEVGGSSSGGSRPLST</sequence>
<dbReference type="InterPro" id="IPR041806">
    <property type="entry name" value="CID5/6/7_CUE"/>
</dbReference>
<evidence type="ECO:0000313" key="3">
    <source>
        <dbReference type="EMBL" id="KZN10405.1"/>
    </source>
</evidence>
<dbReference type="OrthoDB" id="769720at2759"/>
<dbReference type="PANTHER" id="PTHR37252">
    <property type="entry name" value="POLYADENYLATE-BINDING PROTEIN-INTERACTING PROTEIN 6"/>
    <property type="match status" value="1"/>
</dbReference>
<keyword evidence="5" id="KW-1185">Reference proteome</keyword>
<dbReference type="CDD" id="cd14371">
    <property type="entry name" value="CUE_CID7_like"/>
    <property type="match status" value="1"/>
</dbReference>
<reference evidence="3" key="1">
    <citation type="journal article" date="2016" name="Nat. Genet.">
        <title>A high-quality carrot genome assembly provides new insights into carotenoid accumulation and asterid genome evolution.</title>
        <authorList>
            <person name="Iorizzo M."/>
            <person name="Ellison S."/>
            <person name="Senalik D."/>
            <person name="Zeng P."/>
            <person name="Satapoomin P."/>
            <person name="Huang J."/>
            <person name="Bowman M."/>
            <person name="Iovene M."/>
            <person name="Sanseverino W."/>
            <person name="Cavagnaro P."/>
            <person name="Yildiz M."/>
            <person name="Macko-Podgorni A."/>
            <person name="Moranska E."/>
            <person name="Grzebelus E."/>
            <person name="Grzebelus D."/>
            <person name="Ashrafi H."/>
            <person name="Zheng Z."/>
            <person name="Cheng S."/>
            <person name="Spooner D."/>
            <person name="Van Deynze A."/>
            <person name="Simon P."/>
        </authorList>
    </citation>
    <scope>NUCLEOTIDE SEQUENCE [LARGE SCALE GENOMIC DNA]</scope>
    <source>
        <tissue evidence="3">Leaf</tissue>
    </source>
</reference>
<dbReference type="AlphaFoldDB" id="A0A166HUG0"/>
<dbReference type="GO" id="GO:0043130">
    <property type="term" value="F:ubiquitin binding"/>
    <property type="evidence" value="ECO:0007669"/>
    <property type="project" value="InterPro"/>
</dbReference>